<reference evidence="2" key="1">
    <citation type="submission" date="2023-03" db="UniProtKB">
        <authorList>
            <consortium name="EnsemblPlants"/>
        </authorList>
    </citation>
    <scope>IDENTIFICATION</scope>
</reference>
<name>A0A9I9DHQ1_CUCME</name>
<dbReference type="Gramene" id="MELO3C018135.2.1">
    <property type="protein sequence ID" value="MELO3C018135.2.1"/>
    <property type="gene ID" value="MELO3C018135.2"/>
</dbReference>
<keyword evidence="1" id="KW-0812">Transmembrane</keyword>
<feature type="transmembrane region" description="Helical" evidence="1">
    <location>
        <begin position="121"/>
        <end position="142"/>
    </location>
</feature>
<protein>
    <submittedName>
        <fullName evidence="2">Uncharacterized protein</fullName>
    </submittedName>
</protein>
<accession>A0A9I9DHQ1</accession>
<keyword evidence="1" id="KW-1133">Transmembrane helix</keyword>
<organism evidence="2">
    <name type="scientific">Cucumis melo</name>
    <name type="common">Muskmelon</name>
    <dbReference type="NCBI Taxonomy" id="3656"/>
    <lineage>
        <taxon>Eukaryota</taxon>
        <taxon>Viridiplantae</taxon>
        <taxon>Streptophyta</taxon>
        <taxon>Embryophyta</taxon>
        <taxon>Tracheophyta</taxon>
        <taxon>Spermatophyta</taxon>
        <taxon>Magnoliopsida</taxon>
        <taxon>eudicotyledons</taxon>
        <taxon>Gunneridae</taxon>
        <taxon>Pentapetalae</taxon>
        <taxon>rosids</taxon>
        <taxon>fabids</taxon>
        <taxon>Cucurbitales</taxon>
        <taxon>Cucurbitaceae</taxon>
        <taxon>Benincaseae</taxon>
        <taxon>Cucumis</taxon>
    </lineage>
</organism>
<dbReference type="EnsemblPlants" id="MELO3C018135.2.1">
    <property type="protein sequence ID" value="MELO3C018135.2.1"/>
    <property type="gene ID" value="MELO3C018135.2"/>
</dbReference>
<feature type="transmembrane region" description="Helical" evidence="1">
    <location>
        <begin position="91"/>
        <end position="109"/>
    </location>
</feature>
<evidence type="ECO:0000313" key="2">
    <source>
        <dbReference type="EnsemblPlants" id="MELO3C018135.2.1"/>
    </source>
</evidence>
<proteinExistence type="predicted"/>
<sequence>PNTVLLSFVIIYYSLPPSPENRQYLLSLSLSLFLPFHLNRSQLMAGRGKPWDPEPPRRPPPGVVKPASSFPLVVLLVSLRPASTPSVSVPVLLSILLLFLNTLLLRFWNSLETLLGTTRRRVLFLVIFSLLYVTMRNSVSFWET</sequence>
<keyword evidence="1" id="KW-0472">Membrane</keyword>
<evidence type="ECO:0000256" key="1">
    <source>
        <dbReference type="SAM" id="Phobius"/>
    </source>
</evidence>
<dbReference type="AlphaFoldDB" id="A0A9I9DHQ1"/>